<evidence type="ECO:0000313" key="4">
    <source>
        <dbReference type="Proteomes" id="UP001265746"/>
    </source>
</evidence>
<organism evidence="3 4">
    <name type="scientific">Phomopsis amygdali</name>
    <name type="common">Fusicoccum amygdali</name>
    <dbReference type="NCBI Taxonomy" id="1214568"/>
    <lineage>
        <taxon>Eukaryota</taxon>
        <taxon>Fungi</taxon>
        <taxon>Dikarya</taxon>
        <taxon>Ascomycota</taxon>
        <taxon>Pezizomycotina</taxon>
        <taxon>Sordariomycetes</taxon>
        <taxon>Sordariomycetidae</taxon>
        <taxon>Diaporthales</taxon>
        <taxon>Diaporthaceae</taxon>
        <taxon>Diaporthe</taxon>
    </lineage>
</organism>
<dbReference type="EMBL" id="JAUJFL010000008">
    <property type="protein sequence ID" value="KAK2598363.1"/>
    <property type="molecule type" value="Genomic_DNA"/>
</dbReference>
<name>A0AAD9VZ95_PHOAM</name>
<evidence type="ECO:0000313" key="3">
    <source>
        <dbReference type="EMBL" id="KAK2598363.1"/>
    </source>
</evidence>
<dbReference type="AlphaFoldDB" id="A0AAD9VZ95"/>
<evidence type="ECO:0000259" key="2">
    <source>
        <dbReference type="Pfam" id="PF20150"/>
    </source>
</evidence>
<dbReference type="InterPro" id="IPR045518">
    <property type="entry name" value="2EXR"/>
</dbReference>
<dbReference type="Pfam" id="PF21189">
    <property type="entry name" value="PHA02142"/>
    <property type="match status" value="1"/>
</dbReference>
<sequence length="875" mass="99834">MELYSNQSPSTAPTCQEPLADDIRIRLRTMANTTSVSSYIPALLLQIPDIMSFDASTNLSDTETAPTMATFTMTHTAHTAKMTRKMRDFTLDAGGEKVSTLSAEACATSQSSESRPAAPNNGPADVKNQHRPFDPLPLELREQIWDFALATTSPGIYFFHEQDLQYGDAYDQNDPCWRVIVPIPTIYHLCKETREHTKRKLSFTWARTKRGERLRVPCRQFNPDIDAAYLSSKTVDQLYNSIHDPAEAGPFMEIQHLALESRCLCNAQWPRFARLLSRLGTPNVLPKLELMSVILGRAWIREEPPIGRSWDGEEPLTPPPGVSNEEYSSQVAEELQEWFEKVEPPFKLRSRAGIWGPELIPGDPDSRRDIEEICWMFQDQMIPLDQDENDANEAERQSRLEVGPFREVVLSAEDFRKRWPANVNFMELVVAKYSTTTTRITMDRVTSEPPYRKLVSVRHISLIKPLDSSDTHEVVKVDGWPVVVGKGQFSVNQRVLYFAIDCVLPLKDERYKPYRFSHFLVELHGQKGWVVQTVEYQGHISQGMVFHLDEVFPEIILAANEIRESSIHIRVNSGKNVDETIITESLEKTLKTMDFQKDLGIRKWITFYPPDGGISLGRPPSFLPTTKSERVQNIQDLWKTHGDTEFQITELLSGMPMVFYEISRLDDKYVQSELPGVILDDVAENGVRHRVQYGISIGDHDYQETDASISWNAVREQDITGEFLFAFMGMGLAGVLCGEGILGNPHMIKGHRFYTYGVCDEKFSEWKTTDDHDNEWIGMLKLLQQVQKFSKRVRLSAFAKDLDELMKKAQGANCLSYETRAKYPFLKRKGLVFRALDGSFSFKVIANDWLLDETEKLRRVGQDKVICRPGPHECA</sequence>
<dbReference type="Proteomes" id="UP001265746">
    <property type="component" value="Unassembled WGS sequence"/>
</dbReference>
<proteinExistence type="predicted"/>
<reference evidence="3" key="1">
    <citation type="submission" date="2023-06" db="EMBL/GenBank/DDBJ databases">
        <authorList>
            <person name="Noh H."/>
        </authorList>
    </citation>
    <scope>NUCLEOTIDE SEQUENCE</scope>
    <source>
        <strain evidence="3">DUCC20226</strain>
    </source>
</reference>
<feature type="domain" description="2EXR" evidence="2">
    <location>
        <begin position="132"/>
        <end position="226"/>
    </location>
</feature>
<gene>
    <name evidence="3" type="ORF">N8I77_011783</name>
</gene>
<evidence type="ECO:0000256" key="1">
    <source>
        <dbReference type="SAM" id="MobiDB-lite"/>
    </source>
</evidence>
<protein>
    <recommendedName>
        <fullName evidence="2">2EXR domain-containing protein</fullName>
    </recommendedName>
</protein>
<comment type="caution">
    <text evidence="3">The sequence shown here is derived from an EMBL/GenBank/DDBJ whole genome shotgun (WGS) entry which is preliminary data.</text>
</comment>
<feature type="compositionally biased region" description="Polar residues" evidence="1">
    <location>
        <begin position="102"/>
        <end position="114"/>
    </location>
</feature>
<feature type="region of interest" description="Disordered" evidence="1">
    <location>
        <begin position="102"/>
        <end position="133"/>
    </location>
</feature>
<dbReference type="Pfam" id="PF20150">
    <property type="entry name" value="2EXR"/>
    <property type="match status" value="1"/>
</dbReference>
<accession>A0AAD9VZ95</accession>
<keyword evidence="4" id="KW-1185">Reference proteome</keyword>